<evidence type="ECO:0008006" key="4">
    <source>
        <dbReference type="Google" id="ProtNLM"/>
    </source>
</evidence>
<keyword evidence="1" id="KW-0732">Signal</keyword>
<feature type="chain" id="PRO_5045617806" description="DUF481 domain-containing protein" evidence="1">
    <location>
        <begin position="21"/>
        <end position="376"/>
    </location>
</feature>
<keyword evidence="3" id="KW-1185">Reference proteome</keyword>
<feature type="signal peptide" evidence="1">
    <location>
        <begin position="1"/>
        <end position="20"/>
    </location>
</feature>
<gene>
    <name evidence="2" type="ORF">F7231_11655</name>
</gene>
<reference evidence="2" key="1">
    <citation type="submission" date="2024-05" db="EMBL/GenBank/DDBJ databases">
        <authorList>
            <person name="Jung D.-H."/>
        </authorList>
    </citation>
    <scope>NUCLEOTIDE SEQUENCE</scope>
    <source>
        <strain evidence="2">JA-25</strain>
    </source>
</reference>
<protein>
    <recommendedName>
        <fullName evidence="4">DUF481 domain-containing protein</fullName>
    </recommendedName>
</protein>
<dbReference type="Proteomes" id="UP000606008">
    <property type="component" value="Unassembled WGS sequence"/>
</dbReference>
<organism evidence="2 3">
    <name type="scientific">Fibrivirga algicola</name>
    <dbReference type="NCBI Taxonomy" id="2950420"/>
    <lineage>
        <taxon>Bacteria</taxon>
        <taxon>Pseudomonadati</taxon>
        <taxon>Bacteroidota</taxon>
        <taxon>Cytophagia</taxon>
        <taxon>Cytophagales</taxon>
        <taxon>Spirosomataceae</taxon>
        <taxon>Fibrivirga</taxon>
    </lineage>
</organism>
<dbReference type="EMBL" id="WAEL01000004">
    <property type="protein sequence ID" value="NID10825.1"/>
    <property type="molecule type" value="Genomic_DNA"/>
</dbReference>
<accession>A0ABX0QEI8</accession>
<evidence type="ECO:0000313" key="3">
    <source>
        <dbReference type="Proteomes" id="UP000606008"/>
    </source>
</evidence>
<sequence>MKTVLLFVLLLVSVISRVDAQQIPVDTTNGKSYFILLKDGSHIQGRIVKRDSTIYTVRMRNGQLTYVEKELFGRISNIAPVTGDSLMYIQQPGYGAALASQPAQSTVSPSQYVVTLADGTTLNGEVLSQDASRVVLKTTTIGTVYVPADQVIRMERVTSARTSTNVRTGGSMTNPNIFPQYLNFLPTAYQAERGRVYYRNSFVYVSQFDVGLTDNWSIGASFFTFLPSLFGSLSTKVSLPLSPRIRVGVQAQLVYGSLFNRTASTGLLQGIVSVGDSQNNVTVGVGSGTSADSFGQLISVSVVRKLRPSLSFITENLVIVERYGLSLGKLGAGIRFDRARHSFDLSLNIPFGPDGITSSSSLFILPSVSYQIRLGR</sequence>
<evidence type="ECO:0000313" key="2">
    <source>
        <dbReference type="EMBL" id="NID10825.1"/>
    </source>
</evidence>
<evidence type="ECO:0000256" key="1">
    <source>
        <dbReference type="SAM" id="SignalP"/>
    </source>
</evidence>
<comment type="caution">
    <text evidence="2">The sequence shown here is derived from an EMBL/GenBank/DDBJ whole genome shotgun (WGS) entry which is preliminary data.</text>
</comment>
<name>A0ABX0QEI8_9BACT</name>
<dbReference type="RefSeq" id="WP_166692027.1">
    <property type="nucleotide sequence ID" value="NZ_WAEL01000004.1"/>
</dbReference>
<proteinExistence type="predicted"/>